<sequence>MKVLTAYYPDRKFPAFSVTGRNCRQRCSHCRGRFLKGMIPVTPEDLVSTAEKYYNQGAEGFLLSGGCDEHGRVPVMPFLNAIKKIKAETNLKINIHTGFLSRPEALELISAGIDCFSIDIVQDREVIKKCLNLDVSPHKYEETLEALEGSAKIVPHVCTGLQSAEGEQKSLELISKFEVSSIAVLGLIPARDSECSERMISFVSEAVKTGRPVTIGCMRPRGNVPLEISCVEAGASAMAAPNHKTLEILKERGWTVIEKSECCALF</sequence>
<dbReference type="KEGG" id="mer:MMINT_19380"/>
<dbReference type="STRING" id="1295009.MMINT_19380"/>
<dbReference type="PANTHER" id="PTHR43288">
    <property type="entry name" value="BIOTIN SYNTHASE-RELATED PROTEIN, RADICAL SAM SUPERFAMILY"/>
    <property type="match status" value="1"/>
</dbReference>
<evidence type="ECO:0000256" key="3">
    <source>
        <dbReference type="ARBA" id="ARBA00023004"/>
    </source>
</evidence>
<dbReference type="InParanoid" id="R9T969"/>
<evidence type="ECO:0000313" key="6">
    <source>
        <dbReference type="EMBL" id="AGN27209.1"/>
    </source>
</evidence>
<evidence type="ECO:0000259" key="5">
    <source>
        <dbReference type="PROSITE" id="PS51918"/>
    </source>
</evidence>
<evidence type="ECO:0000256" key="1">
    <source>
        <dbReference type="ARBA" id="ARBA00022691"/>
    </source>
</evidence>
<dbReference type="InterPro" id="IPR006638">
    <property type="entry name" value="Elp3/MiaA/NifB-like_rSAM"/>
</dbReference>
<keyword evidence="4" id="KW-0411">Iron-sulfur</keyword>
<dbReference type="EMBL" id="CP005934">
    <property type="protein sequence ID" value="AGN27209.1"/>
    <property type="molecule type" value="Genomic_DNA"/>
</dbReference>
<dbReference type="PROSITE" id="PS51918">
    <property type="entry name" value="RADICAL_SAM"/>
    <property type="match status" value="1"/>
</dbReference>
<reference evidence="6 7" key="1">
    <citation type="journal article" date="2013" name="Genome Announc.">
        <title>Genome sequence of 'Candidatus Methanomassiliicoccus intestinalis' Issoire-Mx1, a third thermoplasmatales-related methanogenic archaeon from human feces.</title>
        <authorList>
            <person name="Borrel G."/>
            <person name="Harris H.M."/>
            <person name="Parisot N."/>
            <person name="Gaci N."/>
            <person name="Tottey W."/>
            <person name="Mihajlovski A."/>
            <person name="Deane J."/>
            <person name="Gribaldo S."/>
            <person name="Bardot O."/>
            <person name="Peyretaillade E."/>
            <person name="Peyret P."/>
            <person name="O'Toole P.W."/>
            <person name="Brugere J.F."/>
        </authorList>
    </citation>
    <scope>NUCLEOTIDE SEQUENCE [LARGE SCALE GENOMIC DNA]</scope>
    <source>
        <strain evidence="6 7">Issoire-Mx1</strain>
    </source>
</reference>
<keyword evidence="1" id="KW-0949">S-adenosyl-L-methionine</keyword>
<dbReference type="GO" id="GO:0046872">
    <property type="term" value="F:metal ion binding"/>
    <property type="evidence" value="ECO:0007669"/>
    <property type="project" value="UniProtKB-KW"/>
</dbReference>
<dbReference type="Pfam" id="PF04055">
    <property type="entry name" value="Radical_SAM"/>
    <property type="match status" value="1"/>
</dbReference>
<dbReference type="RefSeq" id="WP_020449734.1">
    <property type="nucleotide sequence ID" value="NC_021353.1"/>
</dbReference>
<evidence type="ECO:0000313" key="7">
    <source>
        <dbReference type="Proteomes" id="UP000014070"/>
    </source>
</evidence>
<feature type="domain" description="Radical SAM core" evidence="5">
    <location>
        <begin position="6"/>
        <end position="227"/>
    </location>
</feature>
<keyword evidence="3" id="KW-0408">Iron</keyword>
<gene>
    <name evidence="6" type="ORF">MMINT_19380</name>
</gene>
<dbReference type="PANTHER" id="PTHR43288:SF2">
    <property type="entry name" value="RADICAL SAM CORE DOMAIN-CONTAINING PROTEIN"/>
    <property type="match status" value="1"/>
</dbReference>
<dbReference type="Proteomes" id="UP000014070">
    <property type="component" value="Chromosome"/>
</dbReference>
<dbReference type="OrthoDB" id="35347at2157"/>
<dbReference type="InterPro" id="IPR007197">
    <property type="entry name" value="rSAM"/>
</dbReference>
<dbReference type="AlphaFoldDB" id="R9T969"/>
<dbReference type="HOGENOM" id="CLU_067819_1_0_2"/>
<dbReference type="CDD" id="cd01335">
    <property type="entry name" value="Radical_SAM"/>
    <property type="match status" value="1"/>
</dbReference>
<proteinExistence type="predicted"/>
<dbReference type="InterPro" id="IPR013785">
    <property type="entry name" value="Aldolase_TIM"/>
</dbReference>
<evidence type="ECO:0000256" key="4">
    <source>
        <dbReference type="ARBA" id="ARBA00023014"/>
    </source>
</evidence>
<dbReference type="SUPFAM" id="SSF102114">
    <property type="entry name" value="Radical SAM enzymes"/>
    <property type="match status" value="1"/>
</dbReference>
<dbReference type="GeneID" id="41324280"/>
<dbReference type="SMART" id="SM00729">
    <property type="entry name" value="Elp3"/>
    <property type="match status" value="1"/>
</dbReference>
<dbReference type="SFLD" id="SFLDG01113">
    <property type="entry name" value="Uncharacterised_Radical_SAM_Su"/>
    <property type="match status" value="1"/>
</dbReference>
<keyword evidence="7" id="KW-1185">Reference proteome</keyword>
<name>R9T969_METII</name>
<accession>R9T969</accession>
<dbReference type="GO" id="GO:0003824">
    <property type="term" value="F:catalytic activity"/>
    <property type="evidence" value="ECO:0007669"/>
    <property type="project" value="InterPro"/>
</dbReference>
<keyword evidence="2" id="KW-0479">Metal-binding</keyword>
<dbReference type="Gene3D" id="3.20.20.70">
    <property type="entry name" value="Aldolase class I"/>
    <property type="match status" value="1"/>
</dbReference>
<organism evidence="6 7">
    <name type="scientific">Methanomassiliicoccus intestinalis (strain Issoire-Mx1)</name>
    <dbReference type="NCBI Taxonomy" id="1295009"/>
    <lineage>
        <taxon>Archaea</taxon>
        <taxon>Methanobacteriati</taxon>
        <taxon>Thermoplasmatota</taxon>
        <taxon>Thermoplasmata</taxon>
        <taxon>Methanomassiliicoccales</taxon>
        <taxon>Methanomassiliicoccaceae</taxon>
        <taxon>Methanomassiliicoccus</taxon>
    </lineage>
</organism>
<dbReference type="SFLD" id="SFLDS00029">
    <property type="entry name" value="Radical_SAM"/>
    <property type="match status" value="1"/>
</dbReference>
<dbReference type="InterPro" id="IPR058240">
    <property type="entry name" value="rSAM_sf"/>
</dbReference>
<dbReference type="GO" id="GO:0051536">
    <property type="term" value="F:iron-sulfur cluster binding"/>
    <property type="evidence" value="ECO:0007669"/>
    <property type="project" value="UniProtKB-KW"/>
</dbReference>
<evidence type="ECO:0000256" key="2">
    <source>
        <dbReference type="ARBA" id="ARBA00022723"/>
    </source>
</evidence>
<protein>
    <submittedName>
        <fullName evidence="6">Radical SAM domain protein</fullName>
    </submittedName>
</protein>